<proteinExistence type="inferred from homology"/>
<evidence type="ECO:0000256" key="12">
    <source>
        <dbReference type="SAM" id="Coils"/>
    </source>
</evidence>
<dbReference type="InterPro" id="IPR018163">
    <property type="entry name" value="Thr/Ala-tRNA-synth_IIc_edit"/>
</dbReference>
<protein>
    <recommendedName>
        <fullName evidence="4">Alanine--tRNA ligase</fullName>
        <ecNumber evidence="3">6.1.1.7</ecNumber>
    </recommendedName>
</protein>
<dbReference type="SUPFAM" id="SSF50447">
    <property type="entry name" value="Translation proteins"/>
    <property type="match status" value="1"/>
</dbReference>
<keyword evidence="10" id="KW-0648">Protein biosynthesis</keyword>
<evidence type="ECO:0000256" key="1">
    <source>
        <dbReference type="ARBA" id="ARBA00001947"/>
    </source>
</evidence>
<dbReference type="InterPro" id="IPR050058">
    <property type="entry name" value="Ala-tRNA_ligase"/>
</dbReference>
<evidence type="ECO:0000313" key="14">
    <source>
        <dbReference type="EMBL" id="CAD7252318.1"/>
    </source>
</evidence>
<dbReference type="PANTHER" id="PTHR11777:SF9">
    <property type="entry name" value="ALANINE--TRNA LIGASE, CYTOPLASMIC"/>
    <property type="match status" value="1"/>
</dbReference>
<evidence type="ECO:0000256" key="4">
    <source>
        <dbReference type="ARBA" id="ARBA00017959"/>
    </source>
</evidence>
<dbReference type="SUPFAM" id="SSF53098">
    <property type="entry name" value="Ribonuclease H-like"/>
    <property type="match status" value="1"/>
</dbReference>
<gene>
    <name evidence="14" type="ORF">DSTB1V02_LOCUS12076</name>
</gene>
<dbReference type="Pfam" id="PF02272">
    <property type="entry name" value="DHHA1"/>
    <property type="match status" value="1"/>
</dbReference>
<dbReference type="Pfam" id="PF01411">
    <property type="entry name" value="tRNA-synt_2c"/>
    <property type="match status" value="1"/>
</dbReference>
<dbReference type="GO" id="GO:0000049">
    <property type="term" value="F:tRNA binding"/>
    <property type="evidence" value="ECO:0007669"/>
    <property type="project" value="UniProtKB-KW"/>
</dbReference>
<keyword evidence="8" id="KW-0067">ATP-binding</keyword>
<evidence type="ECO:0000313" key="15">
    <source>
        <dbReference type="Proteomes" id="UP000677054"/>
    </source>
</evidence>
<dbReference type="GO" id="GO:0004813">
    <property type="term" value="F:alanine-tRNA ligase activity"/>
    <property type="evidence" value="ECO:0007669"/>
    <property type="project" value="UniProtKB-EC"/>
</dbReference>
<evidence type="ECO:0000256" key="8">
    <source>
        <dbReference type="ARBA" id="ARBA00022840"/>
    </source>
</evidence>
<comment type="cofactor">
    <cofactor evidence="1">
        <name>Zn(2+)</name>
        <dbReference type="ChEBI" id="CHEBI:29105"/>
    </cofactor>
</comment>
<dbReference type="Proteomes" id="UP000677054">
    <property type="component" value="Unassembled WGS sequence"/>
</dbReference>
<sequence length="417" mass="46042">MTRLIAEERGWKVDEEGFAAALKVQKERSRADAKRETGDWVIVGEEGQTTFTGYDELIVQEAKAIKYRVLKQKDQELYQLVLNSTPFYPEGGGQKITDQEIAQVEKIVNEKIRENIHLEEARALPIEEAKKSGAMMLFGEKYGDTVRMITFDPAYSRELCGGCHVKATGQLGFFKITSEGGIAAGVRRIEAVTAVKAEEYINNQMYELTAIKSFFKNNINTAKNISDLQDENKNLQREIEKLRAIQAASLKDNLVSSAKNMDGIKVLAVKLKDMDSKSAKTLAHNIQTELGESVILFGLEDQGKATIMLTITEALTKSKSWHAGNIVKALATEINGGGGGQAFFATAGGTESLVNPERSIPTEITRITSITNSMVANAPKFYEVAKQVVELTEEGKSNEEKAIVLIEDGHYRGYGYL</sequence>
<dbReference type="AlphaFoldDB" id="A0A7R9FRK6"/>
<keyword evidence="12" id="KW-0175">Coiled coil</keyword>
<evidence type="ECO:0000259" key="13">
    <source>
        <dbReference type="PROSITE" id="PS50860"/>
    </source>
</evidence>
<dbReference type="FunFam" id="3.30.54.20:FF:000001">
    <property type="entry name" value="Alanine--tRNA ligase"/>
    <property type="match status" value="1"/>
</dbReference>
<comment type="similarity">
    <text evidence="2">Belongs to the class-II aminoacyl-tRNA synthetase family. Alax-L subfamily.</text>
</comment>
<evidence type="ECO:0000256" key="9">
    <source>
        <dbReference type="ARBA" id="ARBA00022884"/>
    </source>
</evidence>
<dbReference type="GO" id="GO:0006419">
    <property type="term" value="P:alanyl-tRNA aminoacylation"/>
    <property type="evidence" value="ECO:0007669"/>
    <property type="project" value="InterPro"/>
</dbReference>
<dbReference type="EC" id="6.1.1.7" evidence="3"/>
<dbReference type="InterPro" id="IPR018165">
    <property type="entry name" value="Ala-tRNA-synth_IIc_core"/>
</dbReference>
<dbReference type="InterPro" id="IPR012337">
    <property type="entry name" value="RNaseH-like_sf"/>
</dbReference>
<dbReference type="EMBL" id="LR903828">
    <property type="protein sequence ID" value="CAD7252318.1"/>
    <property type="molecule type" value="Genomic_DNA"/>
</dbReference>
<dbReference type="InterPro" id="IPR003156">
    <property type="entry name" value="DHHA1_dom"/>
</dbReference>
<evidence type="ECO:0000256" key="11">
    <source>
        <dbReference type="ARBA" id="ARBA00023146"/>
    </source>
</evidence>
<evidence type="ECO:0000256" key="7">
    <source>
        <dbReference type="ARBA" id="ARBA00022741"/>
    </source>
</evidence>
<dbReference type="FunFam" id="3.10.310.40:FF:000001">
    <property type="entry name" value="Alanine--tRNA ligase"/>
    <property type="match status" value="1"/>
</dbReference>
<feature type="non-terminal residue" evidence="14">
    <location>
        <position position="1"/>
    </location>
</feature>
<evidence type="ECO:0000256" key="2">
    <source>
        <dbReference type="ARBA" id="ARBA00008429"/>
    </source>
</evidence>
<dbReference type="EMBL" id="CAJPEV010004311">
    <property type="protein sequence ID" value="CAG0901559.1"/>
    <property type="molecule type" value="Genomic_DNA"/>
</dbReference>
<accession>A0A7R9FRK6</accession>
<dbReference type="InterPro" id="IPR009000">
    <property type="entry name" value="Transl_B-barrel_sf"/>
</dbReference>
<dbReference type="Pfam" id="PF07973">
    <property type="entry name" value="tRNA_SAD"/>
    <property type="match status" value="1"/>
</dbReference>
<dbReference type="GO" id="GO:0002161">
    <property type="term" value="F:aminoacyl-tRNA deacylase activity"/>
    <property type="evidence" value="ECO:0007669"/>
    <property type="project" value="TreeGrafter"/>
</dbReference>
<dbReference type="InterPro" id="IPR012947">
    <property type="entry name" value="tRNA_SAD"/>
</dbReference>
<feature type="domain" description="Alanyl-transfer RNA synthetases family profile" evidence="13">
    <location>
        <begin position="94"/>
        <end position="203"/>
    </location>
</feature>
<dbReference type="PROSITE" id="PS50860">
    <property type="entry name" value="AA_TRNA_LIGASE_II_ALA"/>
    <property type="match status" value="1"/>
</dbReference>
<evidence type="ECO:0000256" key="6">
    <source>
        <dbReference type="ARBA" id="ARBA00022598"/>
    </source>
</evidence>
<evidence type="ECO:0000256" key="5">
    <source>
        <dbReference type="ARBA" id="ARBA00022555"/>
    </source>
</evidence>
<dbReference type="GO" id="GO:0005524">
    <property type="term" value="F:ATP binding"/>
    <property type="evidence" value="ECO:0007669"/>
    <property type="project" value="UniProtKB-KW"/>
</dbReference>
<feature type="coiled-coil region" evidence="12">
    <location>
        <begin position="218"/>
        <end position="252"/>
    </location>
</feature>
<reference evidence="14" key="1">
    <citation type="submission" date="2020-11" db="EMBL/GenBank/DDBJ databases">
        <authorList>
            <person name="Tran Van P."/>
        </authorList>
    </citation>
    <scope>NUCLEOTIDE SEQUENCE</scope>
</reference>
<keyword evidence="11" id="KW-0030">Aminoacyl-tRNA synthetase</keyword>
<evidence type="ECO:0000256" key="10">
    <source>
        <dbReference type="ARBA" id="ARBA00022917"/>
    </source>
</evidence>
<dbReference type="GO" id="GO:0005829">
    <property type="term" value="C:cytosol"/>
    <property type="evidence" value="ECO:0007669"/>
    <property type="project" value="TreeGrafter"/>
</dbReference>
<dbReference type="Gene3D" id="3.10.310.40">
    <property type="match status" value="1"/>
</dbReference>
<keyword evidence="6" id="KW-0436">Ligase</keyword>
<keyword evidence="5" id="KW-0820">tRNA-binding</keyword>
<name>A0A7R9FRK6_9CRUS</name>
<dbReference type="Gene3D" id="3.30.980.10">
    <property type="entry name" value="Threonyl-trna Synthetase, Chain A, domain 2"/>
    <property type="match status" value="1"/>
</dbReference>
<dbReference type="SUPFAM" id="SSF55186">
    <property type="entry name" value="ThrRS/AlaRS common domain"/>
    <property type="match status" value="1"/>
</dbReference>
<keyword evidence="9" id="KW-0694">RNA-binding</keyword>
<keyword evidence="15" id="KW-1185">Reference proteome</keyword>
<organism evidence="14">
    <name type="scientific">Darwinula stevensoni</name>
    <dbReference type="NCBI Taxonomy" id="69355"/>
    <lineage>
        <taxon>Eukaryota</taxon>
        <taxon>Metazoa</taxon>
        <taxon>Ecdysozoa</taxon>
        <taxon>Arthropoda</taxon>
        <taxon>Crustacea</taxon>
        <taxon>Oligostraca</taxon>
        <taxon>Ostracoda</taxon>
        <taxon>Podocopa</taxon>
        <taxon>Podocopida</taxon>
        <taxon>Darwinulocopina</taxon>
        <taxon>Darwinuloidea</taxon>
        <taxon>Darwinulidae</taxon>
        <taxon>Darwinula</taxon>
    </lineage>
</organism>
<evidence type="ECO:0000256" key="3">
    <source>
        <dbReference type="ARBA" id="ARBA00013168"/>
    </source>
</evidence>
<dbReference type="OrthoDB" id="2423964at2759"/>
<dbReference type="InterPro" id="IPR018164">
    <property type="entry name" value="Ala-tRNA-synth_IIc_N"/>
</dbReference>
<dbReference type="SMART" id="SM00863">
    <property type="entry name" value="tRNA_SAD"/>
    <property type="match status" value="1"/>
</dbReference>
<dbReference type="PANTHER" id="PTHR11777">
    <property type="entry name" value="ALANYL-TRNA SYNTHETASE"/>
    <property type="match status" value="1"/>
</dbReference>
<keyword evidence="7" id="KW-0547">Nucleotide-binding</keyword>